<evidence type="ECO:0000313" key="3">
    <source>
        <dbReference type="Proteomes" id="UP001258315"/>
    </source>
</evidence>
<sequence length="271" mass="30292">MKNIPSFLPCFLSLAMLFFFFGASAQSGLRTVQLPGHATLHFVSPEPIQYVDISTKHLQGDLPIKNVLRLRVRDSVPVFEEAVITIAGEKFMAQFRVVKGDGTAPAQVCIEPVDMKPLDISGIGLSQNQLRRIALDLISRRPSGAVERAGAFSLKGKVNSIYAFDDYIFLDLSYRNKTNLRYAVEDLRFKIDDQKVTKASNVQSLELKPVFTLLQVPAFEKSYRNIIVLKKMSFPGNKVLHIELSEQQPSGRTLSLGISYQEILHADPLPN</sequence>
<evidence type="ECO:0000313" key="2">
    <source>
        <dbReference type="EMBL" id="MDT3401285.1"/>
    </source>
</evidence>
<gene>
    <name evidence="2" type="ORF">QE417_000357</name>
</gene>
<name>A0ABU3GRM4_9SPHI</name>
<reference evidence="3" key="1">
    <citation type="submission" date="2023-07" db="EMBL/GenBank/DDBJ databases">
        <title>Functional and genomic diversity of the sorghum phyllosphere microbiome.</title>
        <authorList>
            <person name="Shade A."/>
        </authorList>
    </citation>
    <scope>NUCLEOTIDE SEQUENCE [LARGE SCALE GENOMIC DNA]</scope>
    <source>
        <strain evidence="3">SORGH_AS_0422</strain>
    </source>
</reference>
<keyword evidence="3" id="KW-1185">Reference proteome</keyword>
<evidence type="ECO:0000256" key="1">
    <source>
        <dbReference type="SAM" id="SignalP"/>
    </source>
</evidence>
<dbReference type="Proteomes" id="UP001258315">
    <property type="component" value="Unassembled WGS sequence"/>
</dbReference>
<organism evidence="2 3">
    <name type="scientific">Mucilaginibacter terrae</name>
    <dbReference type="NCBI Taxonomy" id="1955052"/>
    <lineage>
        <taxon>Bacteria</taxon>
        <taxon>Pseudomonadati</taxon>
        <taxon>Bacteroidota</taxon>
        <taxon>Sphingobacteriia</taxon>
        <taxon>Sphingobacteriales</taxon>
        <taxon>Sphingobacteriaceae</taxon>
        <taxon>Mucilaginibacter</taxon>
    </lineage>
</organism>
<dbReference type="EMBL" id="JAVLVU010000001">
    <property type="protein sequence ID" value="MDT3401285.1"/>
    <property type="molecule type" value="Genomic_DNA"/>
</dbReference>
<dbReference type="InterPro" id="IPR022298">
    <property type="entry name" value="Conjug_transposon_TraN"/>
</dbReference>
<dbReference type="Pfam" id="PF13595">
    <property type="entry name" value="DUF4138"/>
    <property type="match status" value="1"/>
</dbReference>
<keyword evidence="1" id="KW-0732">Signal</keyword>
<dbReference type="RefSeq" id="WP_311947143.1">
    <property type="nucleotide sequence ID" value="NZ_JAVLVU010000001.1"/>
</dbReference>
<feature type="chain" id="PRO_5047376048" evidence="1">
    <location>
        <begin position="26"/>
        <end position="271"/>
    </location>
</feature>
<proteinExistence type="predicted"/>
<comment type="caution">
    <text evidence="2">The sequence shown here is derived from an EMBL/GenBank/DDBJ whole genome shotgun (WGS) entry which is preliminary data.</text>
</comment>
<accession>A0ABU3GRM4</accession>
<feature type="signal peptide" evidence="1">
    <location>
        <begin position="1"/>
        <end position="25"/>
    </location>
</feature>
<protein>
    <submittedName>
        <fullName evidence="2">Conjugative transposon TraN protein</fullName>
    </submittedName>
</protein>